<dbReference type="PROSITE" id="PS50005">
    <property type="entry name" value="TPR"/>
    <property type="match status" value="2"/>
</dbReference>
<keyword evidence="6" id="KW-1185">Reference proteome</keyword>
<dbReference type="CDD" id="cd06257">
    <property type="entry name" value="DnaJ"/>
    <property type="match status" value="1"/>
</dbReference>
<keyword evidence="3" id="KW-0802">TPR repeat</keyword>
<dbReference type="GO" id="GO:0006260">
    <property type="term" value="P:DNA replication"/>
    <property type="evidence" value="ECO:0007669"/>
    <property type="project" value="UniProtKB-KW"/>
</dbReference>
<dbReference type="InterPro" id="IPR036869">
    <property type="entry name" value="J_dom_sf"/>
</dbReference>
<dbReference type="PRINTS" id="PR00625">
    <property type="entry name" value="JDOMAIN"/>
</dbReference>
<dbReference type="InterPro" id="IPR001623">
    <property type="entry name" value="DnaJ_domain"/>
</dbReference>
<dbReference type="SMART" id="SM00028">
    <property type="entry name" value="TPR"/>
    <property type="match status" value="4"/>
</dbReference>
<dbReference type="Gene3D" id="1.25.40.10">
    <property type="entry name" value="Tetratricopeptide repeat domain"/>
    <property type="match status" value="2"/>
</dbReference>
<feature type="domain" description="J" evidence="4">
    <location>
        <begin position="4"/>
        <end position="63"/>
    </location>
</feature>
<dbReference type="SMART" id="SM00271">
    <property type="entry name" value="DnaJ"/>
    <property type="match status" value="1"/>
</dbReference>
<dbReference type="SUPFAM" id="SSF46565">
    <property type="entry name" value="Chaperone J-domain"/>
    <property type="match status" value="1"/>
</dbReference>
<accession>A0A4S3PRJ8</accession>
<dbReference type="RefSeq" id="WP_136379762.1">
    <property type="nucleotide sequence ID" value="NZ_SLUB01000018.1"/>
</dbReference>
<dbReference type="SUPFAM" id="SSF48452">
    <property type="entry name" value="TPR-like"/>
    <property type="match status" value="1"/>
</dbReference>
<dbReference type="PANTHER" id="PTHR44825">
    <property type="match status" value="1"/>
</dbReference>
<dbReference type="Proteomes" id="UP000306477">
    <property type="component" value="Unassembled WGS sequence"/>
</dbReference>
<dbReference type="InterPro" id="IPR052763">
    <property type="entry name" value="DnaJ_C4"/>
</dbReference>
<gene>
    <name evidence="5" type="ORF">E1I69_11505</name>
</gene>
<keyword evidence="2" id="KW-0346">Stress response</keyword>
<dbReference type="EMBL" id="SLUB01000018">
    <property type="protein sequence ID" value="THE12321.1"/>
    <property type="molecule type" value="Genomic_DNA"/>
</dbReference>
<dbReference type="OrthoDB" id="503753at2"/>
<proteinExistence type="predicted"/>
<feature type="repeat" description="TPR" evidence="3">
    <location>
        <begin position="137"/>
        <end position="170"/>
    </location>
</feature>
<dbReference type="PROSITE" id="PS50076">
    <property type="entry name" value="DNAJ_2"/>
    <property type="match status" value="1"/>
</dbReference>
<dbReference type="PANTHER" id="PTHR44825:SF1">
    <property type="entry name" value="DNAJ HOMOLOG SUBFAMILY C MEMBER 4"/>
    <property type="match status" value="1"/>
</dbReference>
<sequence>MEQNYYQLLEINKTSTDADIKRAYFRIIKKYPVDQYPEEFKTIRIAYDTLRNSQTRKEYDAKMLHGDLVEQLKNEAMNAYTNDEFEDAKRLFKEVLTIVPTLTETRNYYALSFLFTEEYHQALQHFKMVVHEEPENTTYQLNYGRALEKCGKEEEAIRLYKKMYIMEPDNMDPLFQLIDLYLNRNETFNALKTLDQAISSQSKSGGFHAFYYLLKRIKVSVRIRNKVELMKSLDLCRDLLLKHESEQGNMMGDLTDLGLDLYKRKLYGYAKPIFEFVQKENSEPNEKFDSLVSETILRANVYDEFDLLERDERVIDYVKHVFILYLHGGDFTEDEFDRYTENAYDNLHDSSVYNAEETLKSIKRVLIKYPNLFQEREKVLHNFMETCKHSIQCHDEFEILKNDSHVCHPVKRLVAYYLIYFDSEDEKREMFASIKDDFMDETDRSLKRSIDRLESRYPALYGLNEDFFRDFQ</sequence>
<protein>
    <recommendedName>
        <fullName evidence="4">J domain-containing protein</fullName>
    </recommendedName>
</protein>
<organism evidence="5 6">
    <name type="scientific">Bacillus timonensis</name>
    <dbReference type="NCBI Taxonomy" id="1033734"/>
    <lineage>
        <taxon>Bacteria</taxon>
        <taxon>Bacillati</taxon>
        <taxon>Bacillota</taxon>
        <taxon>Bacilli</taxon>
        <taxon>Bacillales</taxon>
        <taxon>Bacillaceae</taxon>
        <taxon>Bacillus</taxon>
    </lineage>
</organism>
<reference evidence="5 6" key="1">
    <citation type="journal article" date="2019" name="Indoor Air">
        <title>Impacts of indoor surface finishes on bacterial viability.</title>
        <authorList>
            <person name="Hu J."/>
            <person name="Maamar S.B."/>
            <person name="Glawe A.J."/>
            <person name="Gottel N."/>
            <person name="Gilbert J.A."/>
            <person name="Hartmann E.M."/>
        </authorList>
    </citation>
    <scope>NUCLEOTIDE SEQUENCE [LARGE SCALE GENOMIC DNA]</scope>
    <source>
        <strain evidence="5 6">AF060A6</strain>
    </source>
</reference>
<dbReference type="PROSITE" id="PS00636">
    <property type="entry name" value="DNAJ_1"/>
    <property type="match status" value="1"/>
</dbReference>
<dbReference type="AlphaFoldDB" id="A0A4S3PRJ8"/>
<evidence type="ECO:0000256" key="3">
    <source>
        <dbReference type="PROSITE-ProRule" id="PRU00339"/>
    </source>
</evidence>
<name>A0A4S3PRJ8_9BACI</name>
<keyword evidence="1" id="KW-0235">DNA replication</keyword>
<evidence type="ECO:0000313" key="5">
    <source>
        <dbReference type="EMBL" id="THE12321.1"/>
    </source>
</evidence>
<evidence type="ECO:0000259" key="4">
    <source>
        <dbReference type="PROSITE" id="PS50076"/>
    </source>
</evidence>
<evidence type="ECO:0000256" key="2">
    <source>
        <dbReference type="ARBA" id="ARBA00023016"/>
    </source>
</evidence>
<evidence type="ECO:0000313" key="6">
    <source>
        <dbReference type="Proteomes" id="UP000306477"/>
    </source>
</evidence>
<dbReference type="InterPro" id="IPR019734">
    <property type="entry name" value="TPR_rpt"/>
</dbReference>
<dbReference type="Pfam" id="PF00226">
    <property type="entry name" value="DnaJ"/>
    <property type="match status" value="1"/>
</dbReference>
<comment type="caution">
    <text evidence="5">The sequence shown here is derived from an EMBL/GenBank/DDBJ whole genome shotgun (WGS) entry which is preliminary data.</text>
</comment>
<dbReference type="InterPro" id="IPR011990">
    <property type="entry name" value="TPR-like_helical_dom_sf"/>
</dbReference>
<dbReference type="InterPro" id="IPR018253">
    <property type="entry name" value="DnaJ_domain_CS"/>
</dbReference>
<feature type="repeat" description="TPR" evidence="3">
    <location>
        <begin position="103"/>
        <end position="136"/>
    </location>
</feature>
<evidence type="ECO:0000256" key="1">
    <source>
        <dbReference type="ARBA" id="ARBA00022705"/>
    </source>
</evidence>
<dbReference type="Gene3D" id="1.10.287.110">
    <property type="entry name" value="DnaJ domain"/>
    <property type="match status" value="1"/>
</dbReference>